<dbReference type="STRING" id="1121877.FEAC_27460"/>
<proteinExistence type="predicted"/>
<gene>
    <name evidence="3" type="ORF">FEAC_27460</name>
</gene>
<keyword evidence="1" id="KW-0732">Signal</keyword>
<evidence type="ECO:0000256" key="2">
    <source>
        <dbReference type="SAM" id="Phobius"/>
    </source>
</evidence>
<keyword evidence="2" id="KW-1133">Transmembrane helix</keyword>
<keyword evidence="2" id="KW-0812">Transmembrane</keyword>
<dbReference type="EMBL" id="JXUW01000038">
    <property type="protein sequence ID" value="KJE75506.1"/>
    <property type="molecule type" value="Genomic_DNA"/>
</dbReference>
<accession>A0A0D8FQT9</accession>
<sequence>MTAKPTLRCRVVESVDRLTPGESATVGLEITNASPVIDAIRVHVEGPEALHWSVEPDLIALFPDDSGSVRIELTPGAGVRAGELDLHMVIVSTSDATTIERIPLSVQVMPVAAIELLAQPTRLTKRAKGSFAITCTNRGNSSLEIDLGAKEASHALRVSCNPPTMTLDPDESSVATINVRAKRKFFGNELAYPIDFISTSPETQTKTQVTFVQRPMIPRGARTLLILGAIVAAWAIIVVLALTHALGTTPLSKVVPASFYASSAAKGKTVAPAGAVPKSGVAIGIGGTLTGTVDATSTKQGVGRLTVQAFSVDGSNVHLVASAATASNGGWSIPGLAPGKYALSVSATGFRTTWYPDTTSFASAKLIDVQSLRTIGNLRLSAQGLPGSITGTVDTGESPSPTVTVTVLPENGGVVSKTAAPLATTTTNSSGGYTLANLPTPGTYDLSFSSSGFTVGQSVDVLSGGAHYSANTVVLVAAQGTITGTVSAAGQPLGGVTVTATGSGTKITTATPTSGPIGSYLLANLPTPGTYAITFSAPGYEAKTLDVTLATNATASNIDATLAPSTSTIVGSVNSSTGSGLAGATVTLTDGSTTVTTVSASSPAGSFELPEVSPGTYSITATLNGYLSNTVQVTVVAGKTVTAPTIVLSSSSQAG</sequence>
<keyword evidence="2" id="KW-0472">Membrane</keyword>
<name>A0A0D8FQT9_9ACTN</name>
<organism evidence="3 4">
    <name type="scientific">Ferrimicrobium acidiphilum DSM 19497</name>
    <dbReference type="NCBI Taxonomy" id="1121877"/>
    <lineage>
        <taxon>Bacteria</taxon>
        <taxon>Bacillati</taxon>
        <taxon>Actinomycetota</taxon>
        <taxon>Acidimicrobiia</taxon>
        <taxon>Acidimicrobiales</taxon>
        <taxon>Acidimicrobiaceae</taxon>
        <taxon>Ferrimicrobium</taxon>
    </lineage>
</organism>
<evidence type="ECO:0000313" key="3">
    <source>
        <dbReference type="EMBL" id="KJE75506.1"/>
    </source>
</evidence>
<evidence type="ECO:0000256" key="1">
    <source>
        <dbReference type="ARBA" id="ARBA00022729"/>
    </source>
</evidence>
<reference evidence="3 4" key="1">
    <citation type="submission" date="2015-01" db="EMBL/GenBank/DDBJ databases">
        <title>Draft genome of the acidophilic iron oxidizer Ferrimicrobium acidiphilum strain T23.</title>
        <authorList>
            <person name="Poehlein A."/>
            <person name="Eisen S."/>
            <person name="Schloemann M."/>
            <person name="Johnson B.D."/>
            <person name="Daniel R."/>
            <person name="Muehling M."/>
        </authorList>
    </citation>
    <scope>NUCLEOTIDE SEQUENCE [LARGE SCALE GENOMIC DNA]</scope>
    <source>
        <strain evidence="3 4">T23</strain>
    </source>
</reference>
<dbReference type="SUPFAM" id="SSF49464">
    <property type="entry name" value="Carboxypeptidase regulatory domain-like"/>
    <property type="match status" value="1"/>
</dbReference>
<dbReference type="GeneID" id="78373733"/>
<comment type="caution">
    <text evidence="3">The sequence shown here is derived from an EMBL/GenBank/DDBJ whole genome shotgun (WGS) entry which is preliminary data.</text>
</comment>
<keyword evidence="4" id="KW-1185">Reference proteome</keyword>
<dbReference type="SUPFAM" id="SSF49452">
    <property type="entry name" value="Starch-binding domain-like"/>
    <property type="match status" value="1"/>
</dbReference>
<dbReference type="InterPro" id="IPR051417">
    <property type="entry name" value="SDr/BOS_complex"/>
</dbReference>
<dbReference type="AlphaFoldDB" id="A0A0D8FQT9"/>
<dbReference type="GO" id="GO:0030246">
    <property type="term" value="F:carbohydrate binding"/>
    <property type="evidence" value="ECO:0007669"/>
    <property type="project" value="InterPro"/>
</dbReference>
<protein>
    <submittedName>
        <fullName evidence="3">Cna protein B-type domain protein</fullName>
    </submittedName>
</protein>
<dbReference type="SUPFAM" id="SSF49478">
    <property type="entry name" value="Cna protein B-type domain"/>
    <property type="match status" value="2"/>
</dbReference>
<evidence type="ECO:0000313" key="4">
    <source>
        <dbReference type="Proteomes" id="UP000032336"/>
    </source>
</evidence>
<dbReference type="Gene3D" id="2.60.40.1120">
    <property type="entry name" value="Carboxypeptidase-like, regulatory domain"/>
    <property type="match status" value="4"/>
</dbReference>
<dbReference type="Proteomes" id="UP000032336">
    <property type="component" value="Unassembled WGS sequence"/>
</dbReference>
<feature type="transmembrane region" description="Helical" evidence="2">
    <location>
        <begin position="224"/>
        <end position="246"/>
    </location>
</feature>
<dbReference type="Pfam" id="PF13620">
    <property type="entry name" value="CarboxypepD_reg"/>
    <property type="match status" value="3"/>
</dbReference>
<dbReference type="RefSeq" id="WP_052566417.1">
    <property type="nucleotide sequence ID" value="NZ_JXUW01000038.1"/>
</dbReference>
<dbReference type="PANTHER" id="PTHR23303">
    <property type="entry name" value="CARBOXYPEPTIDASE REGULATORY REGION-CONTAINING"/>
    <property type="match status" value="1"/>
</dbReference>
<dbReference type="InterPro" id="IPR008969">
    <property type="entry name" value="CarboxyPept-like_regulatory"/>
</dbReference>
<dbReference type="InterPro" id="IPR013784">
    <property type="entry name" value="Carb-bd-like_fold"/>
</dbReference>